<dbReference type="EMBL" id="UOFQ01000173">
    <property type="protein sequence ID" value="VAW90117.1"/>
    <property type="molecule type" value="Genomic_DNA"/>
</dbReference>
<name>A0A3B0ZRY9_9ZZZZ</name>
<reference evidence="1" key="1">
    <citation type="submission" date="2018-06" db="EMBL/GenBank/DDBJ databases">
        <authorList>
            <person name="Zhirakovskaya E."/>
        </authorList>
    </citation>
    <scope>NUCLEOTIDE SEQUENCE</scope>
</reference>
<organism evidence="1">
    <name type="scientific">hydrothermal vent metagenome</name>
    <dbReference type="NCBI Taxonomy" id="652676"/>
    <lineage>
        <taxon>unclassified sequences</taxon>
        <taxon>metagenomes</taxon>
        <taxon>ecological metagenomes</taxon>
    </lineage>
</organism>
<sequence>MFNKKMRVLWSALGLLLAATYSAGAMADAAEFESEIKGYQKTLEKGSFVSKKRAIGELEWLGISDERVYEPLEELILAEIMTADRKVAKQVTYYIKGLSFSGNKRYHATLKKVVDEAENRHLIKHSLKAIARLDNHILWNPVIAADLDKAAAGENDIWRVKNMLSSDMVELQRVGVKRVYREFGSDPLLLATVKELLLAGYKKSDKSRAHIDLMAWSCKVLGASGDTAFLEVLQEVADNAEHKKVKKHAIKAMRSL</sequence>
<dbReference type="AlphaFoldDB" id="A0A3B0ZRY9"/>
<accession>A0A3B0ZRY9</accession>
<protein>
    <submittedName>
        <fullName evidence="1">Uncharacterized protein</fullName>
    </submittedName>
</protein>
<proteinExistence type="predicted"/>
<evidence type="ECO:0000313" key="1">
    <source>
        <dbReference type="EMBL" id="VAW90117.1"/>
    </source>
</evidence>
<gene>
    <name evidence="1" type="ORF">MNBD_GAMMA17-1643</name>
</gene>